<proteinExistence type="predicted"/>
<dbReference type="AlphaFoldDB" id="A0A7D9IJJ0"/>
<dbReference type="EMBL" id="CACRXK020005842">
    <property type="protein sequence ID" value="CAB4007587.1"/>
    <property type="molecule type" value="Genomic_DNA"/>
</dbReference>
<evidence type="ECO:0000313" key="1">
    <source>
        <dbReference type="EMBL" id="CAB4007587.1"/>
    </source>
</evidence>
<gene>
    <name evidence="1" type="ORF">PACLA_8A087808</name>
</gene>
<name>A0A7D9IJJ0_PARCT</name>
<organism evidence="1 2">
    <name type="scientific">Paramuricea clavata</name>
    <name type="common">Red gorgonian</name>
    <name type="synonym">Violescent sea-whip</name>
    <dbReference type="NCBI Taxonomy" id="317549"/>
    <lineage>
        <taxon>Eukaryota</taxon>
        <taxon>Metazoa</taxon>
        <taxon>Cnidaria</taxon>
        <taxon>Anthozoa</taxon>
        <taxon>Octocorallia</taxon>
        <taxon>Malacalcyonacea</taxon>
        <taxon>Plexauridae</taxon>
        <taxon>Paramuricea</taxon>
    </lineage>
</organism>
<evidence type="ECO:0000313" key="2">
    <source>
        <dbReference type="Proteomes" id="UP001152795"/>
    </source>
</evidence>
<dbReference type="Gene3D" id="1.20.120.20">
    <property type="entry name" value="Apolipoprotein"/>
    <property type="match status" value="1"/>
</dbReference>
<dbReference type="Proteomes" id="UP001152795">
    <property type="component" value="Unassembled WGS sequence"/>
</dbReference>
<accession>A0A7D9IJJ0</accession>
<sequence length="202" mass="23065">MVNERSGLLQKETSKYDCGSFGRNMCQEMNRYLFCLASLTALALSLYAIVLAKREDTRLSQSDNDLNSLKEEVKTCYNDSYERIQRLATKIDQIDESLKDLIAQTKSLLENKINSVESELNTKFLSVQNQVSDLNTNVDKMQTSLGGFEDSTNKGFAKVWEKFKEVDKEIANLPKNCGRLVCCYMRNYVIFYALIVLLFNVG</sequence>
<protein>
    <submittedName>
        <fullName evidence="1">Uncharacterized protein</fullName>
    </submittedName>
</protein>
<dbReference type="OrthoDB" id="5988879at2759"/>
<keyword evidence="2" id="KW-1185">Reference proteome</keyword>
<reference evidence="1" key="1">
    <citation type="submission" date="2020-04" db="EMBL/GenBank/DDBJ databases">
        <authorList>
            <person name="Alioto T."/>
            <person name="Alioto T."/>
            <person name="Gomez Garrido J."/>
        </authorList>
    </citation>
    <scope>NUCLEOTIDE SEQUENCE</scope>
    <source>
        <strain evidence="1">A484AB</strain>
    </source>
</reference>
<comment type="caution">
    <text evidence="1">The sequence shown here is derived from an EMBL/GenBank/DDBJ whole genome shotgun (WGS) entry which is preliminary data.</text>
</comment>